<evidence type="ECO:0000256" key="5">
    <source>
        <dbReference type="ARBA" id="ARBA00023002"/>
    </source>
</evidence>
<dbReference type="GO" id="GO:0008270">
    <property type="term" value="F:zinc ion binding"/>
    <property type="evidence" value="ECO:0007669"/>
    <property type="project" value="InterPro"/>
</dbReference>
<accession>C6K3Q1</accession>
<evidence type="ECO:0000256" key="4">
    <source>
        <dbReference type="ARBA" id="ARBA00022833"/>
    </source>
</evidence>
<dbReference type="PANTHER" id="PTHR30096">
    <property type="entry name" value="4,5-DOPA DIOXYGENASE EXTRADIOL-LIKE PROTEIN"/>
    <property type="match status" value="1"/>
</dbReference>
<dbReference type="EMBL" id="GQ153664">
    <property type="protein sequence ID" value="ACS87840.1"/>
    <property type="molecule type" value="Genomic_DNA"/>
</dbReference>
<keyword evidence="4" id="KW-0862">Zinc</keyword>
<dbReference type="GO" id="GO:0016702">
    <property type="term" value="F:oxidoreductase activity, acting on single donors with incorporation of molecular oxygen, incorporation of two atoms of oxygen"/>
    <property type="evidence" value="ECO:0007669"/>
    <property type="project" value="UniProtKB-ARBA"/>
</dbReference>
<dbReference type="AlphaFoldDB" id="C6K3Q1"/>
<evidence type="ECO:0000256" key="2">
    <source>
        <dbReference type="ARBA" id="ARBA00007581"/>
    </source>
</evidence>
<name>C6K3Q1_9TRYP</name>
<keyword evidence="5" id="KW-0560">Oxidoreductase</keyword>
<sequence length="271" mass="28871">MSHAQVYPALFICHGAGPLPVLGAEGHVHMVDAWKAHVSSILKRYGNPRAIAVVSAHYQTAEAAVGGGAQPGMIYDYYNFPPAAYELRYPAPGDAALSARMVAALQKAGFSTAAADPERGFDHGVFVPLLATFPDASIPVIPISVLASDDPAEHIRFGQALRPFREEGVLFIGSGSSFHHSQYYQVVDAGSRFGDALTTVLGDETLSKQQRLEKLAEVGAFDGFEEAQPPGRHEHLMPLLTLAGTANGAAAREAASIPFGLANAREYIFEE</sequence>
<organism evidence="7">
    <name type="scientific">Angomonas deanei</name>
    <dbReference type="NCBI Taxonomy" id="59799"/>
    <lineage>
        <taxon>Eukaryota</taxon>
        <taxon>Discoba</taxon>
        <taxon>Euglenozoa</taxon>
        <taxon>Kinetoplastea</taxon>
        <taxon>Metakinetoplastina</taxon>
        <taxon>Trypanosomatida</taxon>
        <taxon>Trypanosomatidae</taxon>
        <taxon>Strigomonadinae</taxon>
        <taxon>Angomonas</taxon>
    </lineage>
</organism>
<evidence type="ECO:0000259" key="6">
    <source>
        <dbReference type="Pfam" id="PF02900"/>
    </source>
</evidence>
<comment type="similarity">
    <text evidence="2">Belongs to the DODA-type extradiol aromatic ring-opening dioxygenase family.</text>
</comment>
<evidence type="ECO:0000256" key="3">
    <source>
        <dbReference type="ARBA" id="ARBA00022723"/>
    </source>
</evidence>
<dbReference type="InterPro" id="IPR014436">
    <property type="entry name" value="Extradiol_dOase_DODA"/>
</dbReference>
<dbReference type="GO" id="GO:0008198">
    <property type="term" value="F:ferrous iron binding"/>
    <property type="evidence" value="ECO:0007669"/>
    <property type="project" value="InterPro"/>
</dbReference>
<reference evidence="7" key="1">
    <citation type="submission" date="2009-05" db="EMBL/GenBank/DDBJ databases">
        <title>The evolution of amastin surface glycoproteins in trypanosomatid parasites.</title>
        <authorList>
            <person name="Jackson A.P."/>
        </authorList>
    </citation>
    <scope>NUCLEOTIDE SEQUENCE</scope>
    <source>
        <strain evidence="7">ATCC 30255</strain>
    </source>
</reference>
<protein>
    <recommendedName>
        <fullName evidence="6">Extradiol ring-cleavage dioxygenase class III enzyme subunit B domain-containing protein</fullName>
    </recommendedName>
</protein>
<dbReference type="PANTHER" id="PTHR30096:SF0">
    <property type="entry name" value="4,5-DOPA DIOXYGENASE EXTRADIOL-LIKE PROTEIN"/>
    <property type="match status" value="1"/>
</dbReference>
<dbReference type="InterPro" id="IPR004183">
    <property type="entry name" value="Xdiol_dOase_suB"/>
</dbReference>
<dbReference type="SUPFAM" id="SSF53213">
    <property type="entry name" value="LigB-like"/>
    <property type="match status" value="1"/>
</dbReference>
<dbReference type="PIRSF" id="PIRSF006157">
    <property type="entry name" value="Doxgns_DODA"/>
    <property type="match status" value="1"/>
</dbReference>
<comment type="cofactor">
    <cofactor evidence="1">
        <name>Zn(2+)</name>
        <dbReference type="ChEBI" id="CHEBI:29105"/>
    </cofactor>
</comment>
<proteinExistence type="inferred from homology"/>
<dbReference type="Gene3D" id="3.40.830.10">
    <property type="entry name" value="LigB-like"/>
    <property type="match status" value="1"/>
</dbReference>
<dbReference type="CDD" id="cd07363">
    <property type="entry name" value="45_DOPA_Dioxygenase"/>
    <property type="match status" value="1"/>
</dbReference>
<evidence type="ECO:0000313" key="7">
    <source>
        <dbReference type="EMBL" id="ACS87840.1"/>
    </source>
</evidence>
<feature type="domain" description="Extradiol ring-cleavage dioxygenase class III enzyme subunit B" evidence="6">
    <location>
        <begin position="44"/>
        <end position="248"/>
    </location>
</feature>
<gene>
    <name evidence="7" type="ORF">CDFL6B12_13</name>
</gene>
<keyword evidence="3" id="KW-0479">Metal-binding</keyword>
<evidence type="ECO:0000256" key="1">
    <source>
        <dbReference type="ARBA" id="ARBA00001947"/>
    </source>
</evidence>
<dbReference type="Pfam" id="PF02900">
    <property type="entry name" value="LigB"/>
    <property type="match status" value="1"/>
</dbReference>